<dbReference type="PANTHER" id="PTHR43708">
    <property type="entry name" value="CONSERVED EXPRESSED OXIDOREDUCTASE (EUROFUNG)"/>
    <property type="match status" value="1"/>
</dbReference>
<protein>
    <recommendedName>
        <fullName evidence="3">GFO/IDH/MocA-like oxidoreductase domain-containing protein</fullName>
    </recommendedName>
</protein>
<evidence type="ECO:0000256" key="2">
    <source>
        <dbReference type="ARBA" id="ARBA00023002"/>
    </source>
</evidence>
<keyword evidence="2" id="KW-0560">Oxidoreductase</keyword>
<comment type="caution">
    <text evidence="4">The sequence shown here is derived from an EMBL/GenBank/DDBJ whole genome shotgun (WGS) entry which is preliminary data.</text>
</comment>
<dbReference type="EMBL" id="VXMH01000014">
    <property type="protein sequence ID" value="MYC93777.1"/>
    <property type="molecule type" value="Genomic_DNA"/>
</dbReference>
<feature type="domain" description="GFO/IDH/MocA-like oxidoreductase" evidence="3">
    <location>
        <begin position="24"/>
        <end position="81"/>
    </location>
</feature>
<organism evidence="4">
    <name type="scientific">Caldilineaceae bacterium SB0661_bin_32</name>
    <dbReference type="NCBI Taxonomy" id="2605255"/>
    <lineage>
        <taxon>Bacteria</taxon>
        <taxon>Bacillati</taxon>
        <taxon>Chloroflexota</taxon>
        <taxon>Caldilineae</taxon>
        <taxon>Caldilineales</taxon>
        <taxon>Caldilineaceae</taxon>
    </lineage>
</organism>
<comment type="similarity">
    <text evidence="1">Belongs to the Gfo/Idh/MocA family.</text>
</comment>
<dbReference type="Pfam" id="PF22725">
    <property type="entry name" value="GFO_IDH_MocA_C3"/>
    <property type="match status" value="1"/>
</dbReference>
<evidence type="ECO:0000256" key="1">
    <source>
        <dbReference type="ARBA" id="ARBA00010928"/>
    </source>
</evidence>
<accession>A0A6B1D334</accession>
<evidence type="ECO:0000313" key="4">
    <source>
        <dbReference type="EMBL" id="MYC93777.1"/>
    </source>
</evidence>
<dbReference type="InterPro" id="IPR055170">
    <property type="entry name" value="GFO_IDH_MocA-like_dom"/>
</dbReference>
<dbReference type="Gene3D" id="3.30.360.10">
    <property type="entry name" value="Dihydrodipicolinate Reductase, domain 2"/>
    <property type="match status" value="1"/>
</dbReference>
<dbReference type="AlphaFoldDB" id="A0A6B1D334"/>
<evidence type="ECO:0000259" key="3">
    <source>
        <dbReference type="Pfam" id="PF22725"/>
    </source>
</evidence>
<name>A0A6B1D334_9CHLR</name>
<dbReference type="PANTHER" id="PTHR43708:SF5">
    <property type="entry name" value="CONSERVED EXPRESSED OXIDOREDUCTASE (EUROFUNG)-RELATED"/>
    <property type="match status" value="1"/>
</dbReference>
<reference evidence="4" key="1">
    <citation type="submission" date="2019-09" db="EMBL/GenBank/DDBJ databases">
        <title>Characterisation of the sponge microbiome using genome-centric metagenomics.</title>
        <authorList>
            <person name="Engelberts J.P."/>
            <person name="Robbins S.J."/>
            <person name="De Goeij J.M."/>
            <person name="Aranda M."/>
            <person name="Bell S.C."/>
            <person name="Webster N.S."/>
        </authorList>
    </citation>
    <scope>NUCLEOTIDE SEQUENCE</scope>
    <source>
        <strain evidence="4">SB0661_bin_32</strain>
    </source>
</reference>
<sequence length="81" mass="9345">MIAASKETGQILTVNQNYRYASDFLKIKEIVESGVLGRIVLMRFTDHGFSRRWDWQTLKQYGGDILNNKGAHTIDWALLLM</sequence>
<dbReference type="SUPFAM" id="SSF55347">
    <property type="entry name" value="Glyceraldehyde-3-phosphate dehydrogenase-like, C-terminal domain"/>
    <property type="match status" value="1"/>
</dbReference>
<dbReference type="Gene3D" id="3.40.50.720">
    <property type="entry name" value="NAD(P)-binding Rossmann-like Domain"/>
    <property type="match status" value="1"/>
</dbReference>
<gene>
    <name evidence="4" type="ORF">F4X14_02305</name>
</gene>
<dbReference type="InterPro" id="IPR051317">
    <property type="entry name" value="Gfo/Idh/MocA_oxidoreduct"/>
</dbReference>
<proteinExistence type="inferred from homology"/>
<dbReference type="GO" id="GO:0016491">
    <property type="term" value="F:oxidoreductase activity"/>
    <property type="evidence" value="ECO:0007669"/>
    <property type="project" value="UniProtKB-KW"/>
</dbReference>